<protein>
    <submittedName>
        <fullName evidence="1">Uncharacterized protein</fullName>
    </submittedName>
</protein>
<sequence>MPGLPPECRWLCRCRSAYPSSCSTCSPLPLALVDVHLTPEGRGGGGINGAVSRVFAVHPGPFRCAVFPRLGCVVMEKKDLAFLLVARRSLPILQVCLTVVNYIDVVDTPRM</sequence>
<name>A2WTZ1_ORYSI</name>
<organism evidence="1 2">
    <name type="scientific">Oryza sativa subsp. indica</name>
    <name type="common">Rice</name>
    <dbReference type="NCBI Taxonomy" id="39946"/>
    <lineage>
        <taxon>Eukaryota</taxon>
        <taxon>Viridiplantae</taxon>
        <taxon>Streptophyta</taxon>
        <taxon>Embryophyta</taxon>
        <taxon>Tracheophyta</taxon>
        <taxon>Spermatophyta</taxon>
        <taxon>Magnoliopsida</taxon>
        <taxon>Liliopsida</taxon>
        <taxon>Poales</taxon>
        <taxon>Poaceae</taxon>
        <taxon>BOP clade</taxon>
        <taxon>Oryzoideae</taxon>
        <taxon>Oryzeae</taxon>
        <taxon>Oryzinae</taxon>
        <taxon>Oryza</taxon>
        <taxon>Oryza sativa</taxon>
    </lineage>
</organism>
<keyword evidence="2" id="KW-1185">Reference proteome</keyword>
<evidence type="ECO:0000313" key="2">
    <source>
        <dbReference type="Proteomes" id="UP000007015"/>
    </source>
</evidence>
<dbReference type="HOGENOM" id="CLU_2162585_0_0_1"/>
<proteinExistence type="predicted"/>
<gene>
    <name evidence="1" type="ORF">OsI_03338</name>
</gene>
<dbReference type="STRING" id="39946.A2WTZ1"/>
<evidence type="ECO:0000313" key="1">
    <source>
        <dbReference type="EMBL" id="EAY75437.1"/>
    </source>
</evidence>
<dbReference type="AlphaFoldDB" id="A2WTZ1"/>
<dbReference type="Gramene" id="BGIOSGA000991-TA">
    <property type="protein sequence ID" value="BGIOSGA000991-PA"/>
    <property type="gene ID" value="BGIOSGA000991"/>
</dbReference>
<dbReference type="EMBL" id="CM000126">
    <property type="protein sequence ID" value="EAY75437.1"/>
    <property type="molecule type" value="Genomic_DNA"/>
</dbReference>
<reference evidence="1 2" key="1">
    <citation type="journal article" date="2005" name="PLoS Biol.">
        <title>The genomes of Oryza sativa: a history of duplications.</title>
        <authorList>
            <person name="Yu J."/>
            <person name="Wang J."/>
            <person name="Lin W."/>
            <person name="Li S."/>
            <person name="Li H."/>
            <person name="Zhou J."/>
            <person name="Ni P."/>
            <person name="Dong W."/>
            <person name="Hu S."/>
            <person name="Zeng C."/>
            <person name="Zhang J."/>
            <person name="Zhang Y."/>
            <person name="Li R."/>
            <person name="Xu Z."/>
            <person name="Li S."/>
            <person name="Li X."/>
            <person name="Zheng H."/>
            <person name="Cong L."/>
            <person name="Lin L."/>
            <person name="Yin J."/>
            <person name="Geng J."/>
            <person name="Li G."/>
            <person name="Shi J."/>
            <person name="Liu J."/>
            <person name="Lv H."/>
            <person name="Li J."/>
            <person name="Wang J."/>
            <person name="Deng Y."/>
            <person name="Ran L."/>
            <person name="Shi X."/>
            <person name="Wang X."/>
            <person name="Wu Q."/>
            <person name="Li C."/>
            <person name="Ren X."/>
            <person name="Wang J."/>
            <person name="Wang X."/>
            <person name="Li D."/>
            <person name="Liu D."/>
            <person name="Zhang X."/>
            <person name="Ji Z."/>
            <person name="Zhao W."/>
            <person name="Sun Y."/>
            <person name="Zhang Z."/>
            <person name="Bao J."/>
            <person name="Han Y."/>
            <person name="Dong L."/>
            <person name="Ji J."/>
            <person name="Chen P."/>
            <person name="Wu S."/>
            <person name="Liu J."/>
            <person name="Xiao Y."/>
            <person name="Bu D."/>
            <person name="Tan J."/>
            <person name="Yang L."/>
            <person name="Ye C."/>
            <person name="Zhang J."/>
            <person name="Xu J."/>
            <person name="Zhou Y."/>
            <person name="Yu Y."/>
            <person name="Zhang B."/>
            <person name="Zhuang S."/>
            <person name="Wei H."/>
            <person name="Liu B."/>
            <person name="Lei M."/>
            <person name="Yu H."/>
            <person name="Li Y."/>
            <person name="Xu H."/>
            <person name="Wei S."/>
            <person name="He X."/>
            <person name="Fang L."/>
            <person name="Zhang Z."/>
            <person name="Zhang Y."/>
            <person name="Huang X."/>
            <person name="Su Z."/>
            <person name="Tong W."/>
            <person name="Li J."/>
            <person name="Tong Z."/>
            <person name="Li S."/>
            <person name="Ye J."/>
            <person name="Wang L."/>
            <person name="Fang L."/>
            <person name="Lei T."/>
            <person name="Chen C."/>
            <person name="Chen H."/>
            <person name="Xu Z."/>
            <person name="Li H."/>
            <person name="Huang H."/>
            <person name="Zhang F."/>
            <person name="Xu H."/>
            <person name="Li N."/>
            <person name="Zhao C."/>
            <person name="Li S."/>
            <person name="Dong L."/>
            <person name="Huang Y."/>
            <person name="Li L."/>
            <person name="Xi Y."/>
            <person name="Qi Q."/>
            <person name="Li W."/>
            <person name="Zhang B."/>
            <person name="Hu W."/>
            <person name="Zhang Y."/>
            <person name="Tian X."/>
            <person name="Jiao Y."/>
            <person name="Liang X."/>
            <person name="Jin J."/>
            <person name="Gao L."/>
            <person name="Zheng W."/>
            <person name="Hao B."/>
            <person name="Liu S."/>
            <person name="Wang W."/>
            <person name="Yuan L."/>
            <person name="Cao M."/>
            <person name="McDermott J."/>
            <person name="Samudrala R."/>
            <person name="Wang J."/>
            <person name="Wong G.K."/>
            <person name="Yang H."/>
        </authorList>
    </citation>
    <scope>NUCLEOTIDE SEQUENCE [LARGE SCALE GENOMIC DNA]</scope>
    <source>
        <strain evidence="2">cv. 93-11</strain>
    </source>
</reference>
<accession>A2WTZ1</accession>
<dbReference type="Proteomes" id="UP000007015">
    <property type="component" value="Chromosome 1"/>
</dbReference>